<dbReference type="InterPro" id="IPR029044">
    <property type="entry name" value="Nucleotide-diphossugar_trans"/>
</dbReference>
<evidence type="ECO:0000256" key="4">
    <source>
        <dbReference type="ARBA" id="ARBA00012387"/>
    </source>
</evidence>
<dbReference type="SUPFAM" id="SSF50998">
    <property type="entry name" value="Quinoprotein alcohol dehydrogenase-like"/>
    <property type="match status" value="2"/>
</dbReference>
<comment type="similarity">
    <text evidence="2">Belongs to the transferase hexapeptide repeat family.</text>
</comment>
<accession>A0A4T0FQT0</accession>
<keyword evidence="12" id="KW-1185">Reference proteome</keyword>
<dbReference type="Pfam" id="PF03178">
    <property type="entry name" value="CPSF_A"/>
    <property type="match status" value="1"/>
</dbReference>
<dbReference type="InterPro" id="IPR011047">
    <property type="entry name" value="Quinoprotein_ADH-like_sf"/>
</dbReference>
<dbReference type="GO" id="GO:0005634">
    <property type="term" value="C:nucleus"/>
    <property type="evidence" value="ECO:0007669"/>
    <property type="project" value="UniProtKB-SubCell"/>
</dbReference>
<name>A0A4T0FQT0_9BASI</name>
<reference evidence="11" key="1">
    <citation type="submission" date="2019-03" db="EMBL/GenBank/DDBJ databases">
        <title>Sequencing 23 genomes of Wallemia ichthyophaga.</title>
        <authorList>
            <person name="Gostincar C."/>
        </authorList>
    </citation>
    <scope>NUCLEOTIDE SEQUENCE [LARGE SCALE GENOMIC DNA]</scope>
    <source>
        <strain evidence="11">EXF-5753</strain>
    </source>
</reference>
<dbReference type="Gene3D" id="2.130.10.10">
    <property type="entry name" value="YVTN repeat-like/Quinoprotein amine dehydrogenase"/>
    <property type="match status" value="3"/>
</dbReference>
<dbReference type="EMBL" id="SPNW01000029">
    <property type="protein sequence ID" value="TIA89216.1"/>
    <property type="molecule type" value="Genomic_DNA"/>
</dbReference>
<dbReference type="GO" id="GO:0003676">
    <property type="term" value="F:nucleic acid binding"/>
    <property type="evidence" value="ECO:0007669"/>
    <property type="project" value="InterPro"/>
</dbReference>
<evidence type="ECO:0000259" key="9">
    <source>
        <dbReference type="Pfam" id="PF03178"/>
    </source>
</evidence>
<evidence type="ECO:0000259" key="8">
    <source>
        <dbReference type="Pfam" id="PF00483"/>
    </source>
</evidence>
<evidence type="ECO:0000256" key="5">
    <source>
        <dbReference type="ARBA" id="ARBA00014577"/>
    </source>
</evidence>
<dbReference type="PANTHER" id="PTHR22572">
    <property type="entry name" value="SUGAR-1-PHOSPHATE GUANYL TRANSFERASE"/>
    <property type="match status" value="1"/>
</dbReference>
<evidence type="ECO:0000313" key="12">
    <source>
        <dbReference type="Proteomes" id="UP000310189"/>
    </source>
</evidence>
<evidence type="ECO:0000313" key="11">
    <source>
        <dbReference type="EMBL" id="TIA89216.1"/>
    </source>
</evidence>
<dbReference type="Pfam" id="PF00483">
    <property type="entry name" value="NTP_transferase"/>
    <property type="match status" value="1"/>
</dbReference>
<dbReference type="InterPro" id="IPR004871">
    <property type="entry name" value="RSE1/DDB1/CPSF1_C"/>
</dbReference>
<dbReference type="Proteomes" id="UP000310189">
    <property type="component" value="Unassembled WGS sequence"/>
</dbReference>
<dbReference type="InterPro" id="IPR015943">
    <property type="entry name" value="WD40/YVTN_repeat-like_dom_sf"/>
</dbReference>
<dbReference type="SUPFAM" id="SSF53448">
    <property type="entry name" value="Nucleotide-diphospho-sugar transferases"/>
    <property type="match status" value="1"/>
</dbReference>
<evidence type="ECO:0000259" key="10">
    <source>
        <dbReference type="Pfam" id="PF25087"/>
    </source>
</evidence>
<dbReference type="OrthoDB" id="285674at2759"/>
<dbReference type="CDD" id="cd06428">
    <property type="entry name" value="M1P_guanylylT_A_like_N"/>
    <property type="match status" value="1"/>
</dbReference>
<comment type="pathway">
    <text evidence="1">Nucleotide-sugar biosynthesis; GDP-alpha-D-mannose biosynthesis; GDP-alpha-D-mannose from alpha-D-mannose 1-phosphate (GTP route): step 1/1.</text>
</comment>
<dbReference type="GO" id="GO:0004475">
    <property type="term" value="F:mannose-1-phosphate guanylyltransferase (GTP) activity"/>
    <property type="evidence" value="ECO:0007669"/>
    <property type="project" value="UniProtKB-EC"/>
</dbReference>
<feature type="domain" description="Nucleotidyl transferase" evidence="8">
    <location>
        <begin position="4"/>
        <end position="201"/>
    </location>
</feature>
<comment type="caution">
    <text evidence="11">The sequence shown here is derived from an EMBL/GenBank/DDBJ whole genome shotgun (WGS) entry which is preliminary data.</text>
</comment>
<dbReference type="Pfam" id="PF25087">
    <property type="entry name" value="GMPPB_C"/>
    <property type="match status" value="1"/>
</dbReference>
<protein>
    <recommendedName>
        <fullName evidence="5">DNA damage-binding protein 1</fullName>
        <ecNumber evidence="4">2.7.7.13</ecNumber>
    </recommendedName>
</protein>
<dbReference type="GO" id="GO:0005525">
    <property type="term" value="F:GTP binding"/>
    <property type="evidence" value="ECO:0007669"/>
    <property type="project" value="UniProtKB-KW"/>
</dbReference>
<sequence length="1453" mass="159732">MVTKAVILTGGPSRGTSFRPLNLALDMPKPLFPLAGKPMIWHQLHALSQVNDCTEVFLIGFWPEETFAAFVRESNKEFRDKFTVRYLREWQELGTGGGTYHFRDLITKGSPTAFFVLHSDIACDFPLNDLASFHERHRGVGTIQATRVSKDVAHKYGCIVANENALAIHYAEKPDSFVSDLVSTGVYLFDVSLFSEIKGIMDSHYYRTLSQEGVGVDDEILRLEQDVIRPMADAHKMYVFETDVPWRPIKSAGSALPANALYLAQYQKKQKQLLSEKTEEKEAEIVQPVTIDPSASVAPGCKIGPFVSIGANVVVKEGARIAHAIVQEDTVVEAHSCILYSIIGARCKLAPWARVEGQPFTGNESTPTQSGICILACDVLVTRDVLIRSFLVAASTSHLLVYNASGNEGLVEIGSVEVNGRVLGMEIMRFDKHDSILLTLDHPAAQLVVLTLSLINDKLTHNVECSKMLTHHINTSDPSHEYCNTVVDHTSQIGVSHLWQGQLHAFKLSYDHRRNTHIIDGRNSQIEYSVTLAAAFVAVDKDEHPTLCRLIMSPDVDNPVLVFEHVVDSDDYVDVSPSSLRIETQCPSAKLIVAVPGRKRAVLVIGAFNCEYYEVTKKDLNKHKNAKTGRRKSSLGGTTTTMASAIIDKDHLTVKTPFATPTACTSVTDDGMAWVISDERGDIYYLEIQASRIEVQLIGTSSAASTLQHLGNGYLYLGSQSEDSKLLVIQSNQLTELHNYINLAPLSDFVITHPDNVQGQLVVCSGSNRSGKLRVVTTGIGVKELYTVALPDYVQRIWSAQGYIIVSYPTNTRVYDRPNAMYGTFEETDALPELSRDTPTLDVKVSGDVVSVYQSTGIYTFDKDVLLHKKEMDIDSVYADAETGCAVVSAVDGLYLQKGSEHRTLTKPENSTKYALLDADHLVYTTWTDYSVNVVDTRNGELVYTHASPDSSPVSSLLTHGGVLVGGTANGHVFAFTLDAQYQCTELHTVAVGSTPVTLQRTDSGVLFALCDAPSIITVEDGRLYYAAVNARHINAVASYKEKGEEVYAMVHHDVLKFGKLLSTQHSVHIRSIDLGADIPRSIAYHDHDDGLYAVGCLQHAYRDDRTSYEQASNVKLLDNTFNTVNTFYLEEKEIVSFVNSLTLNKTPFIAIGTYYQPEEGEECTKGRFLLATVREGAVSVIAQLSTPGCVYDACTVHHDKIAIAVNYQVRVYSLEEAQQQYTLSLLAAYGNAFVVVSLSAMNGILVAADFLKSAIYLKLNEAHDKAKLELVGYDANTRWSSLVEALPSDDPHSFVTLGADISFNLFVLHYARNSQQDKHSVISQEITQLHENVSAIRHGRLSNVDVKRNVHPLAVYGTSAGTLSVLAQVDEETALQYIQMQKAIEERGDAIGQRVKHTTKKRSDGASNAAAAASSSSSSSHLSTTSSSSSHLIIDGDLIAKYHMVEDLQRLL</sequence>
<feature type="compositionally biased region" description="Low complexity" evidence="7">
    <location>
        <begin position="1407"/>
        <end position="1429"/>
    </location>
</feature>
<dbReference type="Gene3D" id="3.90.550.10">
    <property type="entry name" value="Spore Coat Polysaccharide Biosynthesis Protein SpsA, Chain A"/>
    <property type="match status" value="1"/>
</dbReference>
<evidence type="ECO:0000256" key="6">
    <source>
        <dbReference type="ARBA" id="ARBA00047343"/>
    </source>
</evidence>
<feature type="domain" description="RSE1/DDB1/CPSF1 C-terminal" evidence="9">
    <location>
        <begin position="1112"/>
        <end position="1443"/>
    </location>
</feature>
<dbReference type="InterPro" id="IPR005835">
    <property type="entry name" value="NTP_transferase_dom"/>
</dbReference>
<feature type="domain" description="Mannose-1-phosphate guanyltransferase C-terminal" evidence="10">
    <location>
        <begin position="285"/>
        <end position="393"/>
    </location>
</feature>
<comment type="similarity">
    <text evidence="3">Belongs to the DDB1 family.</text>
</comment>
<dbReference type="Gene3D" id="2.160.10.10">
    <property type="entry name" value="Hexapeptide repeat proteins"/>
    <property type="match status" value="1"/>
</dbReference>
<proteinExistence type="inferred from homology"/>
<evidence type="ECO:0000256" key="3">
    <source>
        <dbReference type="ARBA" id="ARBA00007453"/>
    </source>
</evidence>
<dbReference type="InterPro" id="IPR056729">
    <property type="entry name" value="GMPPB_C"/>
</dbReference>
<dbReference type="EC" id="2.7.7.13" evidence="4"/>
<evidence type="ECO:0000256" key="7">
    <source>
        <dbReference type="SAM" id="MobiDB-lite"/>
    </source>
</evidence>
<organism evidence="11 12">
    <name type="scientific">Wallemia hederae</name>
    <dbReference type="NCBI Taxonomy" id="1540922"/>
    <lineage>
        <taxon>Eukaryota</taxon>
        <taxon>Fungi</taxon>
        <taxon>Dikarya</taxon>
        <taxon>Basidiomycota</taxon>
        <taxon>Wallemiomycotina</taxon>
        <taxon>Wallemiomycetes</taxon>
        <taxon>Wallemiales</taxon>
        <taxon>Wallemiaceae</taxon>
        <taxon>Wallemia</taxon>
    </lineage>
</organism>
<comment type="catalytic activity">
    <reaction evidence="6">
        <text>alpha-D-mannose 1-phosphate + GTP + H(+) = GDP-alpha-D-mannose + diphosphate</text>
        <dbReference type="Rhea" id="RHEA:15229"/>
        <dbReference type="ChEBI" id="CHEBI:15378"/>
        <dbReference type="ChEBI" id="CHEBI:33019"/>
        <dbReference type="ChEBI" id="CHEBI:37565"/>
        <dbReference type="ChEBI" id="CHEBI:57527"/>
        <dbReference type="ChEBI" id="CHEBI:58409"/>
        <dbReference type="EC" id="2.7.7.13"/>
    </reaction>
</comment>
<evidence type="ECO:0000256" key="2">
    <source>
        <dbReference type="ARBA" id="ARBA00007274"/>
    </source>
</evidence>
<dbReference type="InterPro" id="IPR011004">
    <property type="entry name" value="Trimer_LpxA-like_sf"/>
</dbReference>
<dbReference type="InterPro" id="IPR050486">
    <property type="entry name" value="Mannose-1P_guanyltransferase"/>
</dbReference>
<feature type="region of interest" description="Disordered" evidence="7">
    <location>
        <begin position="1396"/>
        <end position="1429"/>
    </location>
</feature>
<dbReference type="SUPFAM" id="SSF51161">
    <property type="entry name" value="Trimeric LpxA-like enzymes"/>
    <property type="match status" value="1"/>
</dbReference>
<evidence type="ECO:0000256" key="1">
    <source>
        <dbReference type="ARBA" id="ARBA00004823"/>
    </source>
</evidence>
<gene>
    <name evidence="11" type="ORF">E3P99_02174</name>
</gene>